<dbReference type="GO" id="GO:0006644">
    <property type="term" value="P:phospholipid metabolic process"/>
    <property type="evidence" value="ECO:0007669"/>
    <property type="project" value="TreeGrafter"/>
</dbReference>
<dbReference type="CDD" id="cd01824">
    <property type="entry name" value="Phospholipase_B_like"/>
    <property type="match status" value="1"/>
</dbReference>
<protein>
    <recommendedName>
        <fullName evidence="4">Lipase_GDSL domain-containing protein</fullName>
    </recommendedName>
</protein>
<dbReference type="GO" id="GO:0004620">
    <property type="term" value="F:phospholipase activity"/>
    <property type="evidence" value="ECO:0007669"/>
    <property type="project" value="InterPro"/>
</dbReference>
<dbReference type="InterPro" id="IPR038885">
    <property type="entry name" value="PLB1"/>
</dbReference>
<dbReference type="PANTHER" id="PTHR21325:SF31">
    <property type="entry name" value="GH22081P-RELATED"/>
    <property type="match status" value="1"/>
</dbReference>
<evidence type="ECO:0000313" key="2">
    <source>
        <dbReference type="EMBL" id="GMT23668.1"/>
    </source>
</evidence>
<dbReference type="Gene3D" id="3.40.50.1110">
    <property type="entry name" value="SGNH hydrolase"/>
    <property type="match status" value="1"/>
</dbReference>
<dbReference type="Proteomes" id="UP001432322">
    <property type="component" value="Unassembled WGS sequence"/>
</dbReference>
<gene>
    <name evidence="2" type="ORF">PFISCL1PPCAC_14965</name>
</gene>
<dbReference type="Pfam" id="PF00657">
    <property type="entry name" value="Lipase_GDSL"/>
    <property type="match status" value="1"/>
</dbReference>
<feature type="chain" id="PRO_5043517949" description="Lipase_GDSL domain-containing protein" evidence="1">
    <location>
        <begin position="28"/>
        <end position="388"/>
    </location>
</feature>
<dbReference type="InterPro" id="IPR036514">
    <property type="entry name" value="SGNH_hydro_sf"/>
</dbReference>
<evidence type="ECO:0000313" key="3">
    <source>
        <dbReference type="Proteomes" id="UP001432322"/>
    </source>
</evidence>
<organism evidence="2 3">
    <name type="scientific">Pristionchus fissidentatus</name>
    <dbReference type="NCBI Taxonomy" id="1538716"/>
    <lineage>
        <taxon>Eukaryota</taxon>
        <taxon>Metazoa</taxon>
        <taxon>Ecdysozoa</taxon>
        <taxon>Nematoda</taxon>
        <taxon>Chromadorea</taxon>
        <taxon>Rhabditida</taxon>
        <taxon>Rhabditina</taxon>
        <taxon>Diplogasteromorpha</taxon>
        <taxon>Diplogasteroidea</taxon>
        <taxon>Neodiplogasteridae</taxon>
        <taxon>Pristionchus</taxon>
    </lineage>
</organism>
<reference evidence="2" key="1">
    <citation type="submission" date="2023-10" db="EMBL/GenBank/DDBJ databases">
        <title>Genome assembly of Pristionchus species.</title>
        <authorList>
            <person name="Yoshida K."/>
            <person name="Sommer R.J."/>
        </authorList>
    </citation>
    <scope>NUCLEOTIDE SEQUENCE</scope>
    <source>
        <strain evidence="2">RS5133</strain>
    </source>
</reference>
<feature type="non-terminal residue" evidence="2">
    <location>
        <position position="1"/>
    </location>
</feature>
<dbReference type="PANTHER" id="PTHR21325">
    <property type="entry name" value="PHOSPHOLIPASE B, PLB1"/>
    <property type="match status" value="1"/>
</dbReference>
<dbReference type="FunFam" id="3.40.50.1110:FF:000017">
    <property type="entry name" value="Protein CBG05119"/>
    <property type="match status" value="1"/>
</dbReference>
<dbReference type="EMBL" id="BTSY01000004">
    <property type="protein sequence ID" value="GMT23668.1"/>
    <property type="molecule type" value="Genomic_DNA"/>
</dbReference>
<dbReference type="InterPro" id="IPR035547">
    <property type="entry name" value="Phospholipase_B"/>
</dbReference>
<proteinExistence type="predicted"/>
<keyword evidence="1" id="KW-0732">Signal</keyword>
<accession>A0AAV5VZM1</accession>
<feature type="signal peptide" evidence="1">
    <location>
        <begin position="1"/>
        <end position="27"/>
    </location>
</feature>
<dbReference type="AlphaFoldDB" id="A0AAV5VZM1"/>
<sequence length="388" mass="42735">LSFSLFATIFFPMRRLLLSFLLITVSAVKDYGIPGWKCDPQVMKKSASIPQSVHSLRYADIKIVAAIGDSITAGNGAGATSENDTLALSVQYRGLTFSAGGDLDLDQHVTLANILKKFNPDIFGFSIKTGSANVWANAQLNAAIPGARAVNLTSQAIDLVQRFKDHPDKVDIVNDWKLVHIFIGGNDICAWCAHPEDESADLFGQRIGDAIQILKDNLPRTIVVITGMLDITVLREMDAKSSRCDVMHRTECACEQNQKHSTDELRGVCKEYMQKEDDLQASGRFDTDDHFTIVIQPFFEDYDHAPLLPDGSADISLFAPDCFHFSQFGHALVGRNLWNNLLQPVGSKSMVADLTNLDAPLNCPDTSCPFIRTTKNSVNCTQFMTPSM</sequence>
<comment type="caution">
    <text evidence="2">The sequence shown here is derived from an EMBL/GenBank/DDBJ whole genome shotgun (WGS) entry which is preliminary data.</text>
</comment>
<keyword evidence="3" id="KW-1185">Reference proteome</keyword>
<dbReference type="SUPFAM" id="SSF52266">
    <property type="entry name" value="SGNH hydrolase"/>
    <property type="match status" value="1"/>
</dbReference>
<evidence type="ECO:0000256" key="1">
    <source>
        <dbReference type="SAM" id="SignalP"/>
    </source>
</evidence>
<dbReference type="InterPro" id="IPR001087">
    <property type="entry name" value="GDSL"/>
</dbReference>
<name>A0AAV5VZM1_9BILA</name>
<evidence type="ECO:0008006" key="4">
    <source>
        <dbReference type="Google" id="ProtNLM"/>
    </source>
</evidence>